<keyword evidence="2" id="KW-1133">Transmembrane helix</keyword>
<name>A0AB33KIK7_9ACTN</name>
<evidence type="ECO:0008006" key="4">
    <source>
        <dbReference type="Google" id="ProtNLM"/>
    </source>
</evidence>
<dbReference type="KEGG" id="stcm:SCMC78_31110"/>
<gene>
    <name evidence="3" type="ORF">SCMC78_31110</name>
</gene>
<dbReference type="AlphaFoldDB" id="A0AB33KIK7"/>
<feature type="compositionally biased region" description="Low complexity" evidence="1">
    <location>
        <begin position="15"/>
        <end position="30"/>
    </location>
</feature>
<feature type="region of interest" description="Disordered" evidence="1">
    <location>
        <begin position="1"/>
        <end position="30"/>
    </location>
</feature>
<protein>
    <recommendedName>
        <fullName evidence="4">Integral membrane protein</fullName>
    </recommendedName>
</protein>
<dbReference type="EMBL" id="AP035884">
    <property type="protein sequence ID" value="BFP53304.1"/>
    <property type="molecule type" value="Genomic_DNA"/>
</dbReference>
<feature type="transmembrane region" description="Helical" evidence="2">
    <location>
        <begin position="84"/>
        <end position="104"/>
    </location>
</feature>
<evidence type="ECO:0000256" key="2">
    <source>
        <dbReference type="SAM" id="Phobius"/>
    </source>
</evidence>
<sequence length="108" mass="10718">MMGDMGTGTGTIESPETPVTPATPATPGTPATPATLYGPVSLGFGVVALIAAFFLGLFALLAGSLAVTFGVLGLISGYNRTQCLAGLVLGAVGVLYPLSFLFAFTGGF</sequence>
<evidence type="ECO:0000256" key="1">
    <source>
        <dbReference type="SAM" id="MobiDB-lite"/>
    </source>
</evidence>
<accession>A0AB33KIK7</accession>
<evidence type="ECO:0000313" key="3">
    <source>
        <dbReference type="EMBL" id="BFP53304.1"/>
    </source>
</evidence>
<keyword evidence="2" id="KW-0472">Membrane</keyword>
<keyword evidence="2" id="KW-0812">Transmembrane</keyword>
<feature type="transmembrane region" description="Helical" evidence="2">
    <location>
        <begin position="42"/>
        <end position="72"/>
    </location>
</feature>
<proteinExistence type="predicted"/>
<reference evidence="3" key="1">
    <citation type="submission" date="2024-07" db="EMBL/GenBank/DDBJ databases">
        <title>Complete genome sequences of cellulolytic bacteria, Kitasatospora sp. CMC57 and Streptomyces sp. CMC78, isolated from Japanese agricultural soil.</title>
        <authorList>
            <person name="Hashimoto T."/>
            <person name="Ito M."/>
            <person name="Iwamoto M."/>
            <person name="Fukahori D."/>
            <person name="Shoda T."/>
            <person name="Sakoda M."/>
            <person name="Morohoshi T."/>
            <person name="Mitsuboshi M."/>
            <person name="Nishizawa T."/>
        </authorList>
    </citation>
    <scope>NUCLEOTIDE SEQUENCE</scope>
    <source>
        <strain evidence="3">CMC78</strain>
    </source>
</reference>
<organism evidence="3">
    <name type="scientific">Streptomyces sp. CMC78</name>
    <dbReference type="NCBI Taxonomy" id="3231512"/>
    <lineage>
        <taxon>Bacteria</taxon>
        <taxon>Bacillati</taxon>
        <taxon>Actinomycetota</taxon>
        <taxon>Actinomycetes</taxon>
        <taxon>Kitasatosporales</taxon>
        <taxon>Streptomycetaceae</taxon>
        <taxon>Streptomyces</taxon>
    </lineage>
</organism>